<gene>
    <name evidence="1" type="ORF">PSON_ATCC_30995.1.T4790001</name>
</gene>
<dbReference type="EMBL" id="CAJJDN010000479">
    <property type="protein sequence ID" value="CAD8131334.1"/>
    <property type="molecule type" value="Genomic_DNA"/>
</dbReference>
<name>A0A8S1RY46_9CILI</name>
<evidence type="ECO:0000313" key="1">
    <source>
        <dbReference type="EMBL" id="CAD8131334.1"/>
    </source>
</evidence>
<keyword evidence="2" id="KW-1185">Reference proteome</keyword>
<dbReference type="AlphaFoldDB" id="A0A8S1RY46"/>
<sequence>MQKKLVFQNQNQLNMIIRFQSMKELLINQLHYIIQQIVNQPKIKQHLLQFQEKLSISCYPTKKKLLFGLDYSLHQQNIFLKVVFSMET</sequence>
<protein>
    <submittedName>
        <fullName evidence="1">Uncharacterized protein</fullName>
    </submittedName>
</protein>
<dbReference type="Proteomes" id="UP000692954">
    <property type="component" value="Unassembled WGS sequence"/>
</dbReference>
<comment type="caution">
    <text evidence="1">The sequence shown here is derived from an EMBL/GenBank/DDBJ whole genome shotgun (WGS) entry which is preliminary data.</text>
</comment>
<organism evidence="1 2">
    <name type="scientific">Paramecium sonneborni</name>
    <dbReference type="NCBI Taxonomy" id="65129"/>
    <lineage>
        <taxon>Eukaryota</taxon>
        <taxon>Sar</taxon>
        <taxon>Alveolata</taxon>
        <taxon>Ciliophora</taxon>
        <taxon>Intramacronucleata</taxon>
        <taxon>Oligohymenophorea</taxon>
        <taxon>Peniculida</taxon>
        <taxon>Parameciidae</taxon>
        <taxon>Paramecium</taxon>
    </lineage>
</organism>
<proteinExistence type="predicted"/>
<evidence type="ECO:0000313" key="2">
    <source>
        <dbReference type="Proteomes" id="UP000692954"/>
    </source>
</evidence>
<accession>A0A8S1RY46</accession>
<reference evidence="1" key="1">
    <citation type="submission" date="2021-01" db="EMBL/GenBank/DDBJ databases">
        <authorList>
            <consortium name="Genoscope - CEA"/>
            <person name="William W."/>
        </authorList>
    </citation>
    <scope>NUCLEOTIDE SEQUENCE</scope>
</reference>